<evidence type="ECO:0000313" key="1">
    <source>
        <dbReference type="Proteomes" id="UP000046395"/>
    </source>
</evidence>
<dbReference type="WBParaSite" id="TMUE_2000006204.1">
    <property type="protein sequence ID" value="TMUE_2000006204.1"/>
    <property type="gene ID" value="WBGene00299513"/>
</dbReference>
<reference evidence="2" key="1">
    <citation type="submission" date="2019-12" db="UniProtKB">
        <authorList>
            <consortium name="WormBaseParasite"/>
        </authorList>
    </citation>
    <scope>IDENTIFICATION</scope>
</reference>
<name>A0A5S6QG88_TRIMR</name>
<protein>
    <submittedName>
        <fullName evidence="2">Uncharacterized protein</fullName>
    </submittedName>
</protein>
<dbReference type="Proteomes" id="UP000046395">
    <property type="component" value="Unassembled WGS sequence"/>
</dbReference>
<dbReference type="Gene3D" id="1.10.510.10">
    <property type="entry name" value="Transferase(Phosphotransferase) domain 1"/>
    <property type="match status" value="1"/>
</dbReference>
<proteinExistence type="predicted"/>
<dbReference type="AlphaFoldDB" id="A0A5S6QG88"/>
<organism evidence="1 2">
    <name type="scientific">Trichuris muris</name>
    <name type="common">Mouse whipworm</name>
    <dbReference type="NCBI Taxonomy" id="70415"/>
    <lineage>
        <taxon>Eukaryota</taxon>
        <taxon>Metazoa</taxon>
        <taxon>Ecdysozoa</taxon>
        <taxon>Nematoda</taxon>
        <taxon>Enoplea</taxon>
        <taxon>Dorylaimia</taxon>
        <taxon>Trichinellida</taxon>
        <taxon>Trichuridae</taxon>
        <taxon>Trichuris</taxon>
    </lineage>
</organism>
<dbReference type="STRING" id="70415.A0A5S6QG88"/>
<sequence>MFEPGSSLNQCGYNHQENFMRYEDHIIRVLIGLTKTCGTPFRSSFALLRTIIQLEGLQRDSEDEEKFSPAESPRIPPSAATEAVGKFYCSSLARRDANANLKARFHRRGKRPHSAELRCSHRVTFAPGRKLVPEDDLISLVYSTIEMAKGSLPWETCWCPAELAEQKFNTSTKNLLDGLPEELHEIYDHLVSLTYPDPVNYEWINGAVTTMLARLGIKNSSHFDWTRYGTFSERTSLLGRNPKSRR</sequence>
<evidence type="ECO:0000313" key="2">
    <source>
        <dbReference type="WBParaSite" id="TMUE_2000006204.1"/>
    </source>
</evidence>
<keyword evidence="1" id="KW-1185">Reference proteome</keyword>
<accession>A0A5S6QG88</accession>